<dbReference type="Gene3D" id="1.20.120.20">
    <property type="entry name" value="Apolipoprotein"/>
    <property type="match status" value="1"/>
</dbReference>
<organism evidence="2 3">
    <name type="scientific">Bifidobacterium longum</name>
    <dbReference type="NCBI Taxonomy" id="216816"/>
    <lineage>
        <taxon>Bacteria</taxon>
        <taxon>Bacillati</taxon>
        <taxon>Actinomycetota</taxon>
        <taxon>Actinomycetes</taxon>
        <taxon>Bifidobacteriales</taxon>
        <taxon>Bifidobacteriaceae</taxon>
        <taxon>Bifidobacterium</taxon>
    </lineage>
</organism>
<dbReference type="InterPro" id="IPR007791">
    <property type="entry name" value="DjlA_N"/>
</dbReference>
<sequence length="312" mass="34287">MKYIKTRDALQAFYYLIAVDGSVRDDERALFDHIGDNLDAKHFHDYRKEIIDSCDERINQCHDSDDRYDVIVEGVDAVLSHRTDKRAAGIAPRLLLWNMLSVAFADGEYDAVESRLIRHIARTMIADRSIYPEMEHLMRAAYDVRGELDWISNSELPYSEVRPMVDQLEERVNVLQNAAVLLIEDETAAPAPEVMVPEKDVFDQTKDAVDSVVAPVVDQVQQGAQGAADAVKHTFDNNVAPVLNQVGDALKPVNDAVLKPVGNAANEVAKRAGDAANEAAKRAGDAANEAAKRAGDAANAVQGFFGGLFGRK</sequence>
<dbReference type="RefSeq" id="WP_013582550.1">
    <property type="nucleotide sequence ID" value="NZ_FNRW01000002.1"/>
</dbReference>
<dbReference type="SUPFAM" id="SSF158682">
    <property type="entry name" value="TerB-like"/>
    <property type="match status" value="1"/>
</dbReference>
<reference evidence="2 3" key="1">
    <citation type="submission" date="2016-10" db="EMBL/GenBank/DDBJ databases">
        <authorList>
            <person name="Varghese N."/>
            <person name="Submissions S."/>
        </authorList>
    </citation>
    <scope>NUCLEOTIDE SEQUENCE [LARGE SCALE GENOMIC DNA]</scope>
    <source>
        <strain evidence="2 3">DSM 20219</strain>
    </source>
</reference>
<protein>
    <submittedName>
        <fullName evidence="2">Tellurite resistance protein TerB</fullName>
    </submittedName>
</protein>
<evidence type="ECO:0000313" key="3">
    <source>
        <dbReference type="Proteomes" id="UP000182842"/>
    </source>
</evidence>
<dbReference type="AlphaFoldDB" id="A0A2N0SVG5"/>
<dbReference type="Proteomes" id="UP000182842">
    <property type="component" value="Unassembled WGS sequence"/>
</dbReference>
<evidence type="ECO:0000313" key="2">
    <source>
        <dbReference type="EMBL" id="SEB38227.1"/>
    </source>
</evidence>
<dbReference type="GeneID" id="69578039"/>
<name>A0A2N0SVG5_BIFLN</name>
<feature type="domain" description="Co-chaperone DjlA N-terminal" evidence="1">
    <location>
        <begin position="16"/>
        <end position="124"/>
    </location>
</feature>
<gene>
    <name evidence="2" type="ORF">SAMN04489748_0801</name>
</gene>
<dbReference type="EMBL" id="FNRW01000002">
    <property type="protein sequence ID" value="SEB38227.1"/>
    <property type="molecule type" value="Genomic_DNA"/>
</dbReference>
<evidence type="ECO:0000259" key="1">
    <source>
        <dbReference type="Pfam" id="PF05099"/>
    </source>
</evidence>
<proteinExistence type="predicted"/>
<comment type="caution">
    <text evidence="2">The sequence shown here is derived from an EMBL/GenBank/DDBJ whole genome shotgun (WGS) entry which is preliminary data.</text>
</comment>
<dbReference type="Pfam" id="PF05099">
    <property type="entry name" value="TerB"/>
    <property type="match status" value="1"/>
</dbReference>
<dbReference type="InterPro" id="IPR029024">
    <property type="entry name" value="TerB-like"/>
</dbReference>
<accession>A0A2N0SVG5</accession>
<dbReference type="Gene3D" id="1.10.3680.10">
    <property type="entry name" value="TerB-like"/>
    <property type="match status" value="1"/>
</dbReference>